<dbReference type="OrthoDB" id="355208at2"/>
<dbReference type="RefSeq" id="WP_015050834.1">
    <property type="nucleotide sequence ID" value="NC_018870.1"/>
</dbReference>
<dbReference type="HOGENOM" id="CLU_1173371_0_0_9"/>
<dbReference type="STRING" id="1089553.Tph_c17530"/>
<dbReference type="Proteomes" id="UP000000467">
    <property type="component" value="Chromosome"/>
</dbReference>
<protein>
    <submittedName>
        <fullName evidence="1">Uncharacterized protein</fullName>
    </submittedName>
</protein>
<dbReference type="AlphaFoldDB" id="K4LG11"/>
<dbReference type="KEGG" id="tpz:Tph_c17530"/>
<organism evidence="1 2">
    <name type="scientific">Thermacetogenium phaeum (strain ATCC BAA-254 / DSM 26808 / PB)</name>
    <dbReference type="NCBI Taxonomy" id="1089553"/>
    <lineage>
        <taxon>Bacteria</taxon>
        <taxon>Bacillati</taxon>
        <taxon>Bacillota</taxon>
        <taxon>Clostridia</taxon>
        <taxon>Thermoanaerobacterales</taxon>
        <taxon>Thermoanaerobacteraceae</taxon>
        <taxon>Thermacetogenium</taxon>
    </lineage>
</organism>
<evidence type="ECO:0000313" key="1">
    <source>
        <dbReference type="EMBL" id="AFV11956.1"/>
    </source>
</evidence>
<proteinExistence type="predicted"/>
<dbReference type="EMBL" id="CP003732">
    <property type="protein sequence ID" value="AFV11956.1"/>
    <property type="molecule type" value="Genomic_DNA"/>
</dbReference>
<accession>K4LG11</accession>
<gene>
    <name evidence="1" type="ordered locus">Tph_c17530</name>
</gene>
<reference evidence="1 2" key="1">
    <citation type="journal article" date="2012" name="BMC Genomics">
        <title>Genome-guided analysis of physiological and morphological traits of the fermentative acetate oxidizer Thermacetogenium phaeum.</title>
        <authorList>
            <person name="Oehler D."/>
            <person name="Poehlein A."/>
            <person name="Leimbach A."/>
            <person name="Muller N."/>
            <person name="Daniel R."/>
            <person name="Gottschalk G."/>
            <person name="Schink B."/>
        </authorList>
    </citation>
    <scope>NUCLEOTIDE SEQUENCE [LARGE SCALE GENOMIC DNA]</scope>
    <source>
        <strain evidence="2">ATCC BAA-254 / DSM 26808 / PB</strain>
    </source>
</reference>
<evidence type="ECO:0000313" key="2">
    <source>
        <dbReference type="Proteomes" id="UP000000467"/>
    </source>
</evidence>
<name>K4LG11_THEPS</name>
<sequence>MKKFLRKKISLWMVSLFTVSILATFTVGLPLAGAADTDLEMPASASTEVKGPQLISRDQYDAVYTAPGVMVDKESYEAEYGKLNPFTKSKTAGDVSVLYTATLSGYNSKTITPPGGSSSSIDSEFDDNLTYNLCCHGSVDGDSHTHWWGTTPYNADRVKLSDKLTFKGVSVSIGAGSGWSISGGSTSKTATWTGTVYNNWRIDHYYYGITFDGYDLWASHDATGDYKFGTSFYTINAYDSTWL</sequence>
<keyword evidence="2" id="KW-1185">Reference proteome</keyword>